<keyword evidence="3" id="KW-1185">Reference proteome</keyword>
<protein>
    <submittedName>
        <fullName evidence="2">Uncharacterized protein</fullName>
    </submittedName>
</protein>
<sequence>MKLAHFVIGLFATTVHAYVRPARGSSLDCSRSADPIKQIHAHVKYPIDFCQTYLASGRNYSPLPAQAVSIVVPACECILQEAGMTIPLAGSGKPLQIVPALGSVACNSSLARIIKINFTYPKAFCRYMTHLSNSITIFRAELNCAADHERVRLHFAGKLDYTDIRAAESNHNEESISISSPSILVEQATIKPEQNLDSQDSIIHFVILWCKQDDFIKFSLKSSKAIIFKLGASHKGLFDIDPALLCI</sequence>
<comment type="caution">
    <text evidence="2">The sequence shown here is derived from an EMBL/GenBank/DDBJ whole genome shotgun (WGS) entry which is preliminary data.</text>
</comment>
<dbReference type="EMBL" id="ML996091">
    <property type="protein sequence ID" value="KAF2149670.1"/>
    <property type="molecule type" value="Genomic_DNA"/>
</dbReference>
<dbReference type="AlphaFoldDB" id="A0A9P4MD95"/>
<reference evidence="2" key="1">
    <citation type="journal article" date="2020" name="Stud. Mycol.">
        <title>101 Dothideomycetes genomes: a test case for predicting lifestyles and emergence of pathogens.</title>
        <authorList>
            <person name="Haridas S."/>
            <person name="Albert R."/>
            <person name="Binder M."/>
            <person name="Bloem J."/>
            <person name="Labutti K."/>
            <person name="Salamov A."/>
            <person name="Andreopoulos B."/>
            <person name="Baker S."/>
            <person name="Barry K."/>
            <person name="Bills G."/>
            <person name="Bluhm B."/>
            <person name="Cannon C."/>
            <person name="Castanera R."/>
            <person name="Culley D."/>
            <person name="Daum C."/>
            <person name="Ezra D."/>
            <person name="Gonzalez J."/>
            <person name="Henrissat B."/>
            <person name="Kuo A."/>
            <person name="Liang C."/>
            <person name="Lipzen A."/>
            <person name="Lutzoni F."/>
            <person name="Magnuson J."/>
            <person name="Mondo S."/>
            <person name="Nolan M."/>
            <person name="Ohm R."/>
            <person name="Pangilinan J."/>
            <person name="Park H.-J."/>
            <person name="Ramirez L."/>
            <person name="Alfaro M."/>
            <person name="Sun H."/>
            <person name="Tritt A."/>
            <person name="Yoshinaga Y."/>
            <person name="Zwiers L.-H."/>
            <person name="Turgeon B."/>
            <person name="Goodwin S."/>
            <person name="Spatafora J."/>
            <person name="Crous P."/>
            <person name="Grigoriev I."/>
        </authorList>
    </citation>
    <scope>NUCLEOTIDE SEQUENCE</scope>
    <source>
        <strain evidence="2">CBS 260.36</strain>
    </source>
</reference>
<gene>
    <name evidence="2" type="ORF">K461DRAFT_297117</name>
</gene>
<keyword evidence="1" id="KW-0732">Signal</keyword>
<evidence type="ECO:0000313" key="3">
    <source>
        <dbReference type="Proteomes" id="UP000799439"/>
    </source>
</evidence>
<dbReference type="Proteomes" id="UP000799439">
    <property type="component" value="Unassembled WGS sequence"/>
</dbReference>
<name>A0A9P4MD95_9PEZI</name>
<organism evidence="2 3">
    <name type="scientific">Myriangium duriaei CBS 260.36</name>
    <dbReference type="NCBI Taxonomy" id="1168546"/>
    <lineage>
        <taxon>Eukaryota</taxon>
        <taxon>Fungi</taxon>
        <taxon>Dikarya</taxon>
        <taxon>Ascomycota</taxon>
        <taxon>Pezizomycotina</taxon>
        <taxon>Dothideomycetes</taxon>
        <taxon>Dothideomycetidae</taxon>
        <taxon>Myriangiales</taxon>
        <taxon>Myriangiaceae</taxon>
        <taxon>Myriangium</taxon>
    </lineage>
</organism>
<proteinExistence type="predicted"/>
<feature type="chain" id="PRO_5040402851" evidence="1">
    <location>
        <begin position="18"/>
        <end position="247"/>
    </location>
</feature>
<evidence type="ECO:0000313" key="2">
    <source>
        <dbReference type="EMBL" id="KAF2149670.1"/>
    </source>
</evidence>
<evidence type="ECO:0000256" key="1">
    <source>
        <dbReference type="SAM" id="SignalP"/>
    </source>
</evidence>
<feature type="signal peptide" evidence="1">
    <location>
        <begin position="1"/>
        <end position="17"/>
    </location>
</feature>
<accession>A0A9P4MD95</accession>